<comment type="caution">
    <text evidence="2">The sequence shown here is derived from an EMBL/GenBank/DDBJ whole genome shotgun (WGS) entry which is preliminary data.</text>
</comment>
<gene>
    <name evidence="2" type="ORF">P7K49_015628</name>
</gene>
<organism evidence="2 3">
    <name type="scientific">Saguinus oedipus</name>
    <name type="common">Cotton-top tamarin</name>
    <name type="synonym">Oedipomidas oedipus</name>
    <dbReference type="NCBI Taxonomy" id="9490"/>
    <lineage>
        <taxon>Eukaryota</taxon>
        <taxon>Metazoa</taxon>
        <taxon>Chordata</taxon>
        <taxon>Craniata</taxon>
        <taxon>Vertebrata</taxon>
        <taxon>Euteleostomi</taxon>
        <taxon>Mammalia</taxon>
        <taxon>Eutheria</taxon>
        <taxon>Euarchontoglires</taxon>
        <taxon>Primates</taxon>
        <taxon>Haplorrhini</taxon>
        <taxon>Platyrrhini</taxon>
        <taxon>Cebidae</taxon>
        <taxon>Callitrichinae</taxon>
        <taxon>Saguinus</taxon>
    </lineage>
</organism>
<dbReference type="EMBL" id="JASSZA010000007">
    <property type="protein sequence ID" value="KAK2106114.1"/>
    <property type="molecule type" value="Genomic_DNA"/>
</dbReference>
<accession>A0ABQ9V9R8</accession>
<feature type="compositionally biased region" description="Polar residues" evidence="1">
    <location>
        <begin position="9"/>
        <end position="22"/>
    </location>
</feature>
<reference evidence="2 3" key="1">
    <citation type="submission" date="2023-05" db="EMBL/GenBank/DDBJ databases">
        <title>B98-5 Cell Line De Novo Hybrid Assembly: An Optical Mapping Approach.</title>
        <authorList>
            <person name="Kananen K."/>
            <person name="Auerbach J.A."/>
            <person name="Kautto E."/>
            <person name="Blachly J.S."/>
        </authorList>
    </citation>
    <scope>NUCLEOTIDE SEQUENCE [LARGE SCALE GENOMIC DNA]</scope>
    <source>
        <strain evidence="2">B95-8</strain>
        <tissue evidence="2">Cell line</tissue>
    </source>
</reference>
<dbReference type="Proteomes" id="UP001266305">
    <property type="component" value="Unassembled WGS sequence"/>
</dbReference>
<proteinExistence type="predicted"/>
<sequence>MDAMGLSNKKPNTVSTSHSGSFAPNNPDLAKAAGIVSPEAASVSHNLLNIYYLFAGDWAAVWVSRSTYCVSGCGHPLCVRPWAAVWTCTL</sequence>
<evidence type="ECO:0000313" key="2">
    <source>
        <dbReference type="EMBL" id="KAK2106114.1"/>
    </source>
</evidence>
<feature type="region of interest" description="Disordered" evidence="1">
    <location>
        <begin position="1"/>
        <end position="22"/>
    </location>
</feature>
<name>A0ABQ9V9R8_SAGOE</name>
<evidence type="ECO:0000313" key="3">
    <source>
        <dbReference type="Proteomes" id="UP001266305"/>
    </source>
</evidence>
<keyword evidence="3" id="KW-1185">Reference proteome</keyword>
<evidence type="ECO:0000256" key="1">
    <source>
        <dbReference type="SAM" id="MobiDB-lite"/>
    </source>
</evidence>
<protein>
    <submittedName>
        <fullName evidence="2">Uncharacterized protein</fullName>
    </submittedName>
</protein>